<comment type="caution">
    <text evidence="1">The sequence shown here is derived from an EMBL/GenBank/DDBJ whole genome shotgun (WGS) entry which is preliminary data.</text>
</comment>
<dbReference type="EMBL" id="DXHU01000006">
    <property type="protein sequence ID" value="HIV98517.1"/>
    <property type="molecule type" value="Genomic_DNA"/>
</dbReference>
<dbReference type="SUPFAM" id="SSF55874">
    <property type="entry name" value="ATPase domain of HSP90 chaperone/DNA topoisomerase II/histidine kinase"/>
    <property type="match status" value="1"/>
</dbReference>
<organism evidence="1 2">
    <name type="scientific">Candidatus Ornithospirochaeta avicola</name>
    <dbReference type="NCBI Taxonomy" id="2840896"/>
    <lineage>
        <taxon>Bacteria</taxon>
        <taxon>Pseudomonadati</taxon>
        <taxon>Spirochaetota</taxon>
        <taxon>Spirochaetia</taxon>
        <taxon>Spirochaetales</taxon>
        <taxon>Spirochaetaceae</taxon>
        <taxon>Spirochaetaceae incertae sedis</taxon>
        <taxon>Candidatus Ornithospirochaeta</taxon>
    </lineage>
</organism>
<dbReference type="InterPro" id="IPR036890">
    <property type="entry name" value="HATPase_C_sf"/>
</dbReference>
<dbReference type="Proteomes" id="UP000823936">
    <property type="component" value="Unassembled WGS sequence"/>
</dbReference>
<reference evidence="1" key="2">
    <citation type="submission" date="2021-04" db="EMBL/GenBank/DDBJ databases">
        <authorList>
            <person name="Gilroy R."/>
        </authorList>
    </citation>
    <scope>NUCLEOTIDE SEQUENCE</scope>
    <source>
        <strain evidence="1">Gambia11-129</strain>
    </source>
</reference>
<keyword evidence="1" id="KW-0547">Nucleotide-binding</keyword>
<dbReference type="GO" id="GO:0005524">
    <property type="term" value="F:ATP binding"/>
    <property type="evidence" value="ECO:0007669"/>
    <property type="project" value="UniProtKB-KW"/>
</dbReference>
<dbReference type="AlphaFoldDB" id="A0A9D1TMH7"/>
<protein>
    <submittedName>
        <fullName evidence="1">ATP-binding protein</fullName>
    </submittedName>
</protein>
<accession>A0A9D1TMH7</accession>
<evidence type="ECO:0000313" key="1">
    <source>
        <dbReference type="EMBL" id="HIV98517.1"/>
    </source>
</evidence>
<sequence>MESSDALIEAVKNSIQALSSYVRLTLDYKRDSVEVSVLDDGKKGVDKKGEGKGLVLIKKVSTSFEMKDCSPGTLVSFTLNLDKSMRDIAPAVASLFNYTEKLVLVIMKDGKIAFTYSVERRAESAKEIRMIKELIRKEEKRWLS</sequence>
<reference evidence="1" key="1">
    <citation type="journal article" date="2021" name="PeerJ">
        <title>Extensive microbial diversity within the chicken gut microbiome revealed by metagenomics and culture.</title>
        <authorList>
            <person name="Gilroy R."/>
            <person name="Ravi A."/>
            <person name="Getino M."/>
            <person name="Pursley I."/>
            <person name="Horton D.L."/>
            <person name="Alikhan N.F."/>
            <person name="Baker D."/>
            <person name="Gharbi K."/>
            <person name="Hall N."/>
            <person name="Watson M."/>
            <person name="Adriaenssens E.M."/>
            <person name="Foster-Nyarko E."/>
            <person name="Jarju S."/>
            <person name="Secka A."/>
            <person name="Antonio M."/>
            <person name="Oren A."/>
            <person name="Chaudhuri R.R."/>
            <person name="La Ragione R."/>
            <person name="Hildebrand F."/>
            <person name="Pallen M.J."/>
        </authorList>
    </citation>
    <scope>NUCLEOTIDE SEQUENCE</scope>
    <source>
        <strain evidence="1">Gambia11-129</strain>
    </source>
</reference>
<keyword evidence="1" id="KW-0067">ATP-binding</keyword>
<evidence type="ECO:0000313" key="2">
    <source>
        <dbReference type="Proteomes" id="UP000823936"/>
    </source>
</evidence>
<gene>
    <name evidence="1" type="ORF">IAB12_01905</name>
</gene>
<dbReference type="Pfam" id="PF13589">
    <property type="entry name" value="HATPase_c_3"/>
    <property type="match status" value="1"/>
</dbReference>
<name>A0A9D1TMH7_9SPIO</name>
<proteinExistence type="predicted"/>